<evidence type="ECO:0000313" key="1">
    <source>
        <dbReference type="EMBL" id="KLU01616.1"/>
    </source>
</evidence>
<evidence type="ECO:0000313" key="2">
    <source>
        <dbReference type="Proteomes" id="UP000036367"/>
    </source>
</evidence>
<comment type="caution">
    <text evidence="1">The sequence shown here is derived from an EMBL/GenBank/DDBJ whole genome shotgun (WGS) entry which is preliminary data.</text>
</comment>
<dbReference type="AlphaFoldDB" id="A0A0J1B558"/>
<keyword evidence="2" id="KW-1185">Reference proteome</keyword>
<dbReference type="EMBL" id="LECT01000052">
    <property type="protein sequence ID" value="KLU01616.1"/>
    <property type="molecule type" value="Genomic_DNA"/>
</dbReference>
<dbReference type="PATRIC" id="fig|595434.4.peg.6019"/>
<dbReference type="Proteomes" id="UP000036367">
    <property type="component" value="Unassembled WGS sequence"/>
</dbReference>
<name>A0A0J1B558_RHOIS</name>
<gene>
    <name evidence="1" type="ORF">RISK_006332</name>
</gene>
<protein>
    <submittedName>
        <fullName evidence="1">Uncharacterized protein</fullName>
    </submittedName>
</protein>
<organism evidence="1 2">
    <name type="scientific">Rhodopirellula islandica</name>
    <dbReference type="NCBI Taxonomy" id="595434"/>
    <lineage>
        <taxon>Bacteria</taxon>
        <taxon>Pseudomonadati</taxon>
        <taxon>Planctomycetota</taxon>
        <taxon>Planctomycetia</taxon>
        <taxon>Pirellulales</taxon>
        <taxon>Pirellulaceae</taxon>
        <taxon>Rhodopirellula</taxon>
    </lineage>
</organism>
<sequence>MSCGEDGRFANWQGLGALSIECLDSRGTGSPRKRRTRIIHG</sequence>
<reference evidence="1" key="1">
    <citation type="submission" date="2015-05" db="EMBL/GenBank/DDBJ databases">
        <title>Permanent draft genome of Rhodopirellula islandicus K833.</title>
        <authorList>
            <person name="Kizina J."/>
            <person name="Richter M."/>
            <person name="Glockner F.O."/>
            <person name="Harder J."/>
        </authorList>
    </citation>
    <scope>NUCLEOTIDE SEQUENCE [LARGE SCALE GENOMIC DNA]</scope>
    <source>
        <strain evidence="1">K833</strain>
    </source>
</reference>
<accession>A0A0J1B558</accession>
<proteinExistence type="predicted"/>